<dbReference type="HOGENOM" id="CLU_034479_0_0_1"/>
<dbReference type="EMBL" id="KL142383">
    <property type="protein sequence ID" value="KDR74259.1"/>
    <property type="molecule type" value="Genomic_DNA"/>
</dbReference>
<feature type="domain" description="IRG-type G" evidence="6">
    <location>
        <begin position="193"/>
        <end position="390"/>
    </location>
</feature>
<dbReference type="PROSITE" id="PS51716">
    <property type="entry name" value="G_IRG"/>
    <property type="match status" value="1"/>
</dbReference>
<feature type="compositionally biased region" description="Basic and acidic residues" evidence="5">
    <location>
        <begin position="20"/>
        <end position="77"/>
    </location>
</feature>
<organism evidence="7 8">
    <name type="scientific">Galerina marginata (strain CBS 339.88)</name>
    <dbReference type="NCBI Taxonomy" id="685588"/>
    <lineage>
        <taxon>Eukaryota</taxon>
        <taxon>Fungi</taxon>
        <taxon>Dikarya</taxon>
        <taxon>Basidiomycota</taxon>
        <taxon>Agaricomycotina</taxon>
        <taxon>Agaricomycetes</taxon>
        <taxon>Agaricomycetidae</taxon>
        <taxon>Agaricales</taxon>
        <taxon>Agaricineae</taxon>
        <taxon>Strophariaceae</taxon>
        <taxon>Galerina</taxon>
    </lineage>
</organism>
<evidence type="ECO:0000313" key="7">
    <source>
        <dbReference type="EMBL" id="KDR74259.1"/>
    </source>
</evidence>
<protein>
    <recommendedName>
        <fullName evidence="6">IRG-type G domain-containing protein</fullName>
    </recommendedName>
</protein>
<comment type="similarity">
    <text evidence="1">Belongs to the TRAFAC class dynamin-like GTPase superfamily. IRG family.</text>
</comment>
<dbReference type="InterPro" id="IPR007743">
    <property type="entry name" value="Immunity-related_GTPase-like"/>
</dbReference>
<sequence length="429" mass="48638">MGSSSSRLRRELKTANQAKEQAERDKQQAESDKARALRDKEQAQRDEQRAQTERDRAQTDKERARMDKEQAQRDAQEARNQAQQDGAARLEAERREQEARGREREAHDREMGAQRRVEEAQQARSKAERDARSWEERAAEAEKARKAADDERQEAEKARLAAEERLMRGIPPDVRPTAEQVQQSRERLGYGKHALNIALVGESGVGKSALLNAVLGLWPDDPGAAAVGVDETTAEVQGYVDPRHPQVKWFDVPGANTPNISGWLYFMDQNLFIFDVLVILFSDRFTQTIGTLLRNAHQSGIRTFLVRTKADQLIQNLKTERRTRRLNDALIKKKFVDDTQAMVYNNLMKLGLPLQPVFIVSVTGMRDLVTEGDITNVMDEQVVYQTLFPESQSPMLESTKSESVTSESVGQDHHIPVARSRIPLFEAVE</sequence>
<dbReference type="InterPro" id="IPR027417">
    <property type="entry name" value="P-loop_NTPase"/>
</dbReference>
<feature type="compositionally biased region" description="Basic and acidic residues" evidence="5">
    <location>
        <begin position="88"/>
        <end position="158"/>
    </location>
</feature>
<gene>
    <name evidence="7" type="ORF">GALMADRAFT_157517</name>
</gene>
<name>A0A067T2T3_GALM3</name>
<dbReference type="InterPro" id="IPR051515">
    <property type="entry name" value="IRG"/>
</dbReference>
<dbReference type="SUPFAM" id="SSF52540">
    <property type="entry name" value="P-loop containing nucleoside triphosphate hydrolases"/>
    <property type="match status" value="1"/>
</dbReference>
<reference evidence="8" key="1">
    <citation type="journal article" date="2014" name="Proc. Natl. Acad. Sci. U.S.A.">
        <title>Extensive sampling of basidiomycete genomes demonstrates inadequacy of the white-rot/brown-rot paradigm for wood decay fungi.</title>
        <authorList>
            <person name="Riley R."/>
            <person name="Salamov A.A."/>
            <person name="Brown D.W."/>
            <person name="Nagy L.G."/>
            <person name="Floudas D."/>
            <person name="Held B.W."/>
            <person name="Levasseur A."/>
            <person name="Lombard V."/>
            <person name="Morin E."/>
            <person name="Otillar R."/>
            <person name="Lindquist E.A."/>
            <person name="Sun H."/>
            <person name="LaButti K.M."/>
            <person name="Schmutz J."/>
            <person name="Jabbour D."/>
            <person name="Luo H."/>
            <person name="Baker S.E."/>
            <person name="Pisabarro A.G."/>
            <person name="Walton J.D."/>
            <person name="Blanchette R.A."/>
            <person name="Henrissat B."/>
            <person name="Martin F."/>
            <person name="Cullen D."/>
            <person name="Hibbett D.S."/>
            <person name="Grigoriev I.V."/>
        </authorList>
    </citation>
    <scope>NUCLEOTIDE SEQUENCE [LARGE SCALE GENOMIC DNA]</scope>
    <source>
        <strain evidence="8">CBS 339.88</strain>
    </source>
</reference>
<evidence type="ECO:0000256" key="1">
    <source>
        <dbReference type="ARBA" id="ARBA00005429"/>
    </source>
</evidence>
<dbReference type="STRING" id="685588.A0A067T2T3"/>
<accession>A0A067T2T3</accession>
<dbReference type="Gene3D" id="3.40.50.300">
    <property type="entry name" value="P-loop containing nucleotide triphosphate hydrolases"/>
    <property type="match status" value="1"/>
</dbReference>
<dbReference type="Pfam" id="PF05049">
    <property type="entry name" value="IIGP"/>
    <property type="match status" value="1"/>
</dbReference>
<dbReference type="GO" id="GO:0005525">
    <property type="term" value="F:GTP binding"/>
    <property type="evidence" value="ECO:0007669"/>
    <property type="project" value="UniProtKB-KW"/>
</dbReference>
<dbReference type="PANTHER" id="PTHR32341:SF10">
    <property type="entry name" value="INTERFERON-INDUCIBLE GTPASE 5"/>
    <property type="match status" value="1"/>
</dbReference>
<evidence type="ECO:0000259" key="6">
    <source>
        <dbReference type="PROSITE" id="PS51716"/>
    </source>
</evidence>
<dbReference type="GO" id="GO:0016787">
    <property type="term" value="F:hydrolase activity"/>
    <property type="evidence" value="ECO:0007669"/>
    <property type="project" value="UniProtKB-KW"/>
</dbReference>
<evidence type="ECO:0000313" key="8">
    <source>
        <dbReference type="Proteomes" id="UP000027222"/>
    </source>
</evidence>
<proteinExistence type="inferred from homology"/>
<dbReference type="PANTHER" id="PTHR32341">
    <property type="entry name" value="INTERFERON-INDUCIBLE GTPASE"/>
    <property type="match status" value="1"/>
</dbReference>
<keyword evidence="4" id="KW-0342">GTP-binding</keyword>
<dbReference type="Proteomes" id="UP000027222">
    <property type="component" value="Unassembled WGS sequence"/>
</dbReference>
<evidence type="ECO:0000256" key="3">
    <source>
        <dbReference type="ARBA" id="ARBA00022801"/>
    </source>
</evidence>
<keyword evidence="3" id="KW-0378">Hydrolase</keyword>
<evidence type="ECO:0000256" key="5">
    <source>
        <dbReference type="SAM" id="MobiDB-lite"/>
    </source>
</evidence>
<dbReference type="GO" id="GO:0016020">
    <property type="term" value="C:membrane"/>
    <property type="evidence" value="ECO:0007669"/>
    <property type="project" value="InterPro"/>
</dbReference>
<dbReference type="OrthoDB" id="422720at2759"/>
<keyword evidence="2" id="KW-0547">Nucleotide-binding</keyword>
<dbReference type="InterPro" id="IPR030385">
    <property type="entry name" value="G_IRG_dom"/>
</dbReference>
<evidence type="ECO:0000256" key="2">
    <source>
        <dbReference type="ARBA" id="ARBA00022741"/>
    </source>
</evidence>
<keyword evidence="8" id="KW-1185">Reference proteome</keyword>
<evidence type="ECO:0000256" key="4">
    <source>
        <dbReference type="ARBA" id="ARBA00023134"/>
    </source>
</evidence>
<dbReference type="AlphaFoldDB" id="A0A067T2T3"/>
<feature type="region of interest" description="Disordered" evidence="5">
    <location>
        <begin position="1"/>
        <end position="158"/>
    </location>
</feature>